<keyword evidence="4 7" id="KW-0963">Cytoplasm</keyword>
<comment type="subcellular location">
    <subcellularLocation>
        <location evidence="1 7">Cytoplasm</location>
    </subcellularLocation>
</comment>
<accession>A0AAD7NPF6</accession>
<keyword evidence="6 7" id="KW-0175">Coiled coil</keyword>
<evidence type="ECO:0000313" key="10">
    <source>
        <dbReference type="Proteomes" id="UP001215280"/>
    </source>
</evidence>
<evidence type="ECO:0000256" key="2">
    <source>
        <dbReference type="ARBA" id="ARBA00007112"/>
    </source>
</evidence>
<feature type="compositionally biased region" description="Acidic residues" evidence="8">
    <location>
        <begin position="43"/>
        <end position="52"/>
    </location>
</feature>
<evidence type="ECO:0000256" key="3">
    <source>
        <dbReference type="ARBA" id="ARBA00020733"/>
    </source>
</evidence>
<feature type="region of interest" description="Disordered" evidence="8">
    <location>
        <begin position="1"/>
        <end position="163"/>
    </location>
</feature>
<comment type="caution">
    <text evidence="9">The sequence shown here is derived from an EMBL/GenBank/DDBJ whole genome shotgun (WGS) entry which is preliminary data.</text>
</comment>
<dbReference type="Pfam" id="PF13945">
    <property type="entry name" value="NST1"/>
    <property type="match status" value="1"/>
</dbReference>
<comment type="similarity">
    <text evidence="2 7">Belongs to the NST1 family.</text>
</comment>
<gene>
    <name evidence="9" type="ORF">DFH07DRAFT_806651</name>
</gene>
<organism evidence="9 10">
    <name type="scientific">Mycena maculata</name>
    <dbReference type="NCBI Taxonomy" id="230809"/>
    <lineage>
        <taxon>Eukaryota</taxon>
        <taxon>Fungi</taxon>
        <taxon>Dikarya</taxon>
        <taxon>Basidiomycota</taxon>
        <taxon>Agaricomycotina</taxon>
        <taxon>Agaricomycetes</taxon>
        <taxon>Agaricomycetidae</taxon>
        <taxon>Agaricales</taxon>
        <taxon>Marasmiineae</taxon>
        <taxon>Mycenaceae</taxon>
        <taxon>Mycena</taxon>
    </lineage>
</organism>
<evidence type="ECO:0000256" key="1">
    <source>
        <dbReference type="ARBA" id="ARBA00004496"/>
    </source>
</evidence>
<dbReference type="Proteomes" id="UP001215280">
    <property type="component" value="Unassembled WGS sequence"/>
</dbReference>
<dbReference type="AlphaFoldDB" id="A0AAD7NPF6"/>
<evidence type="ECO:0000256" key="7">
    <source>
        <dbReference type="RuleBase" id="RU049441"/>
    </source>
</evidence>
<name>A0AAD7NPF6_9AGAR</name>
<dbReference type="GO" id="GO:0005737">
    <property type="term" value="C:cytoplasm"/>
    <property type="evidence" value="ECO:0007669"/>
    <property type="project" value="UniProtKB-SubCell"/>
</dbReference>
<feature type="compositionally biased region" description="Pro residues" evidence="8">
    <location>
        <begin position="260"/>
        <end position="270"/>
    </location>
</feature>
<sequence length="270" mass="28799">MPRIQTPASRVAPADQYFSPSTPPPARPSDDPEKQNSSTNEPATDDDDDELEAPIKPEKRMAPQPPSSVSIGKKPMAYQQNATPAPGQPARSARAAGKAAAYPPANPSAAANSPNANNNTASPNASAVNDKGGGSPAADKGKGVGGGGGTNKIWSTSSSEERERIRDFWLALGEDERRDLVRVEKDTVLRKMKEQQKHSCSCAVCGRKRNAIEEELQVLYDAYYEDLEQYALYQQQYLASLSAHPTPNSTPALPNAKGKLPPPPGPGPFP</sequence>
<dbReference type="InterPro" id="IPR025279">
    <property type="entry name" value="NST1"/>
</dbReference>
<dbReference type="EMBL" id="JARJLG010000025">
    <property type="protein sequence ID" value="KAJ7769670.1"/>
    <property type="molecule type" value="Genomic_DNA"/>
</dbReference>
<feature type="region of interest" description="Disordered" evidence="8">
    <location>
        <begin position="242"/>
        <end position="270"/>
    </location>
</feature>
<keyword evidence="10" id="KW-1185">Reference proteome</keyword>
<evidence type="ECO:0000256" key="4">
    <source>
        <dbReference type="ARBA" id="ARBA00022490"/>
    </source>
</evidence>
<protein>
    <recommendedName>
        <fullName evidence="3 7">Stress response protein NST1</fullName>
    </recommendedName>
</protein>
<evidence type="ECO:0000313" key="9">
    <source>
        <dbReference type="EMBL" id="KAJ7769670.1"/>
    </source>
</evidence>
<feature type="compositionally biased region" description="Low complexity" evidence="8">
    <location>
        <begin position="89"/>
        <end position="127"/>
    </location>
</feature>
<comment type="function">
    <text evidence="7">May act as a negative regulator of salt tolerance.</text>
</comment>
<proteinExistence type="inferred from homology"/>
<keyword evidence="5 7" id="KW-0346">Stress response</keyword>
<evidence type="ECO:0000256" key="6">
    <source>
        <dbReference type="ARBA" id="ARBA00023054"/>
    </source>
</evidence>
<evidence type="ECO:0000256" key="8">
    <source>
        <dbReference type="SAM" id="MobiDB-lite"/>
    </source>
</evidence>
<reference evidence="9" key="1">
    <citation type="submission" date="2023-03" db="EMBL/GenBank/DDBJ databases">
        <title>Massive genome expansion in bonnet fungi (Mycena s.s.) driven by repeated elements and novel gene families across ecological guilds.</title>
        <authorList>
            <consortium name="Lawrence Berkeley National Laboratory"/>
            <person name="Harder C.B."/>
            <person name="Miyauchi S."/>
            <person name="Viragh M."/>
            <person name="Kuo A."/>
            <person name="Thoen E."/>
            <person name="Andreopoulos B."/>
            <person name="Lu D."/>
            <person name="Skrede I."/>
            <person name="Drula E."/>
            <person name="Henrissat B."/>
            <person name="Morin E."/>
            <person name="Kohler A."/>
            <person name="Barry K."/>
            <person name="LaButti K."/>
            <person name="Morin E."/>
            <person name="Salamov A."/>
            <person name="Lipzen A."/>
            <person name="Mereny Z."/>
            <person name="Hegedus B."/>
            <person name="Baldrian P."/>
            <person name="Stursova M."/>
            <person name="Weitz H."/>
            <person name="Taylor A."/>
            <person name="Grigoriev I.V."/>
            <person name="Nagy L.G."/>
            <person name="Martin F."/>
            <person name="Kauserud H."/>
        </authorList>
    </citation>
    <scope>NUCLEOTIDE SEQUENCE</scope>
    <source>
        <strain evidence="9">CBHHK188m</strain>
    </source>
</reference>
<evidence type="ECO:0000256" key="5">
    <source>
        <dbReference type="ARBA" id="ARBA00023016"/>
    </source>
</evidence>